<sequence>MRAGLVALVEAQAARRRSRIVAALEAAGVAATIEGEAVRASAPGLAGRWWRELGLRAAGRDGL</sequence>
<reference evidence="1 2" key="1">
    <citation type="submission" date="2020-04" db="EMBL/GenBank/DDBJ databases">
        <title>Sphingobium sp. AR-3-1 isolated from Arctic soil.</title>
        <authorList>
            <person name="Dahal R.H."/>
            <person name="Chaudhary D.K."/>
        </authorList>
    </citation>
    <scope>NUCLEOTIDE SEQUENCE [LARGE SCALE GENOMIC DNA]</scope>
    <source>
        <strain evidence="1 2">AR-3-1</strain>
    </source>
</reference>
<keyword evidence="2" id="KW-1185">Reference proteome</keyword>
<comment type="caution">
    <text evidence="1">The sequence shown here is derived from an EMBL/GenBank/DDBJ whole genome shotgun (WGS) entry which is preliminary data.</text>
</comment>
<accession>A0A7X9ZRF6</accession>
<protein>
    <submittedName>
        <fullName evidence="1">Uncharacterized protein</fullName>
    </submittedName>
</protein>
<evidence type="ECO:0000313" key="1">
    <source>
        <dbReference type="EMBL" id="NML09923.1"/>
    </source>
</evidence>
<dbReference type="AlphaFoldDB" id="A0A7X9ZRF6"/>
<gene>
    <name evidence="1" type="ORF">HHL08_07125</name>
</gene>
<proteinExistence type="predicted"/>
<evidence type="ECO:0000313" key="2">
    <source>
        <dbReference type="Proteomes" id="UP000519023"/>
    </source>
</evidence>
<dbReference type="Proteomes" id="UP000519023">
    <property type="component" value="Unassembled WGS sequence"/>
</dbReference>
<dbReference type="EMBL" id="JABBFV010000004">
    <property type="protein sequence ID" value="NML09923.1"/>
    <property type="molecule type" value="Genomic_DNA"/>
</dbReference>
<organism evidence="1 2">
    <name type="scientific">Sphingobium psychrophilum</name>
    <dbReference type="NCBI Taxonomy" id="2728834"/>
    <lineage>
        <taxon>Bacteria</taxon>
        <taxon>Pseudomonadati</taxon>
        <taxon>Pseudomonadota</taxon>
        <taxon>Alphaproteobacteria</taxon>
        <taxon>Sphingomonadales</taxon>
        <taxon>Sphingomonadaceae</taxon>
        <taxon>Sphingobium</taxon>
    </lineage>
</organism>
<name>A0A7X9ZRF6_9SPHN</name>
<dbReference type="RefSeq" id="WP_169571870.1">
    <property type="nucleotide sequence ID" value="NZ_JABBFV010000004.1"/>
</dbReference>